<dbReference type="EMBL" id="RAXZ01000065">
    <property type="protein sequence ID" value="RKG47250.1"/>
    <property type="molecule type" value="Genomic_DNA"/>
</dbReference>
<comment type="caution">
    <text evidence="1">The sequence shown here is derived from an EMBL/GenBank/DDBJ whole genome shotgun (WGS) entry which is preliminary data.</text>
</comment>
<sequence>MTAFRESIAETLSTVSKAKARSATLWRRVEKLRAFVFRGIRQMGFNIPNILLRLFFYAFNLL</sequence>
<evidence type="ECO:0000313" key="2">
    <source>
        <dbReference type="Proteomes" id="UP000281084"/>
    </source>
</evidence>
<reference evidence="1 2" key="1">
    <citation type="submission" date="2018-09" db="EMBL/GenBank/DDBJ databases">
        <title>The draft genome of Acinetobacter spp. strains.</title>
        <authorList>
            <person name="Qin J."/>
            <person name="Feng Y."/>
            <person name="Zong Z."/>
        </authorList>
    </citation>
    <scope>NUCLEOTIDE SEQUENCE [LARGE SCALE GENOMIC DNA]</scope>
    <source>
        <strain evidence="1 2">WCHAc060002</strain>
    </source>
</reference>
<accession>A0A3A8FW48</accession>
<protein>
    <submittedName>
        <fullName evidence="1">Uncharacterized protein</fullName>
    </submittedName>
</protein>
<proteinExistence type="predicted"/>
<name>A0A3A8FW48_9GAMM</name>
<dbReference type="AlphaFoldDB" id="A0A3A8FW48"/>
<gene>
    <name evidence="1" type="ORF">D7V64_16975</name>
</gene>
<organism evidence="1 2">
    <name type="scientific">Acinetobacter cumulans</name>
    <dbReference type="NCBI Taxonomy" id="2136182"/>
    <lineage>
        <taxon>Bacteria</taxon>
        <taxon>Pseudomonadati</taxon>
        <taxon>Pseudomonadota</taxon>
        <taxon>Gammaproteobacteria</taxon>
        <taxon>Moraxellales</taxon>
        <taxon>Moraxellaceae</taxon>
        <taxon>Acinetobacter</taxon>
    </lineage>
</organism>
<dbReference type="Proteomes" id="UP000281084">
    <property type="component" value="Unassembled WGS sequence"/>
</dbReference>
<evidence type="ECO:0000313" key="1">
    <source>
        <dbReference type="EMBL" id="RKG47250.1"/>
    </source>
</evidence>